<reference evidence="1" key="1">
    <citation type="journal article" date="2019" name="bioRxiv">
        <title>The Genome of the Zebra Mussel, Dreissena polymorpha: A Resource for Invasive Species Research.</title>
        <authorList>
            <person name="McCartney M.A."/>
            <person name="Auch B."/>
            <person name="Kono T."/>
            <person name="Mallez S."/>
            <person name="Zhang Y."/>
            <person name="Obille A."/>
            <person name="Becker A."/>
            <person name="Abrahante J.E."/>
            <person name="Garbe J."/>
            <person name="Badalamenti J.P."/>
            <person name="Herman A."/>
            <person name="Mangelson H."/>
            <person name="Liachko I."/>
            <person name="Sullivan S."/>
            <person name="Sone E.D."/>
            <person name="Koren S."/>
            <person name="Silverstein K.A.T."/>
            <person name="Beckman K.B."/>
            <person name="Gohl D.M."/>
        </authorList>
    </citation>
    <scope>NUCLEOTIDE SEQUENCE</scope>
    <source>
        <strain evidence="1">Duluth1</strain>
        <tissue evidence="1">Whole animal</tissue>
    </source>
</reference>
<comment type="caution">
    <text evidence="1">The sequence shown here is derived from an EMBL/GenBank/DDBJ whole genome shotgun (WGS) entry which is preliminary data.</text>
</comment>
<accession>A0A9D4DVA5</accession>
<name>A0A9D4DVA5_DREPO</name>
<keyword evidence="2" id="KW-1185">Reference proteome</keyword>
<protein>
    <submittedName>
        <fullName evidence="1">Uncharacterized protein</fullName>
    </submittedName>
</protein>
<sequence>MVFVIELPSPGMVLVIKLPSLVLYFSSSYFPWCYFSSNDFPCYGVFQCENSEVCTNIHKERMICLDVKVQIGLLQQKHARRTATSDPAREIDSLIEFD</sequence>
<organism evidence="1 2">
    <name type="scientific">Dreissena polymorpha</name>
    <name type="common">Zebra mussel</name>
    <name type="synonym">Mytilus polymorpha</name>
    <dbReference type="NCBI Taxonomy" id="45954"/>
    <lineage>
        <taxon>Eukaryota</taxon>
        <taxon>Metazoa</taxon>
        <taxon>Spiralia</taxon>
        <taxon>Lophotrochozoa</taxon>
        <taxon>Mollusca</taxon>
        <taxon>Bivalvia</taxon>
        <taxon>Autobranchia</taxon>
        <taxon>Heteroconchia</taxon>
        <taxon>Euheterodonta</taxon>
        <taxon>Imparidentia</taxon>
        <taxon>Neoheterodontei</taxon>
        <taxon>Myida</taxon>
        <taxon>Dreissenoidea</taxon>
        <taxon>Dreissenidae</taxon>
        <taxon>Dreissena</taxon>
    </lineage>
</organism>
<proteinExistence type="predicted"/>
<reference evidence="1" key="2">
    <citation type="submission" date="2020-11" db="EMBL/GenBank/DDBJ databases">
        <authorList>
            <person name="McCartney M.A."/>
            <person name="Auch B."/>
            <person name="Kono T."/>
            <person name="Mallez S."/>
            <person name="Becker A."/>
            <person name="Gohl D.M."/>
            <person name="Silverstein K.A.T."/>
            <person name="Koren S."/>
            <person name="Bechman K.B."/>
            <person name="Herman A."/>
            <person name="Abrahante J.E."/>
            <person name="Garbe J."/>
        </authorList>
    </citation>
    <scope>NUCLEOTIDE SEQUENCE</scope>
    <source>
        <strain evidence="1">Duluth1</strain>
        <tissue evidence="1">Whole animal</tissue>
    </source>
</reference>
<dbReference type="EMBL" id="JAIWYP010000010">
    <property type="protein sequence ID" value="KAH3754985.1"/>
    <property type="molecule type" value="Genomic_DNA"/>
</dbReference>
<evidence type="ECO:0000313" key="2">
    <source>
        <dbReference type="Proteomes" id="UP000828390"/>
    </source>
</evidence>
<gene>
    <name evidence="1" type="ORF">DPMN_189666</name>
</gene>
<evidence type="ECO:0000313" key="1">
    <source>
        <dbReference type="EMBL" id="KAH3754985.1"/>
    </source>
</evidence>
<dbReference type="Proteomes" id="UP000828390">
    <property type="component" value="Unassembled WGS sequence"/>
</dbReference>
<dbReference type="AlphaFoldDB" id="A0A9D4DVA5"/>